<reference evidence="13 14" key="1">
    <citation type="journal article" date="2015" name="Genome Biol. Evol.">
        <title>Phylogenomic analyses indicate that early fungi evolved digesting cell walls of algal ancestors of land plants.</title>
        <authorList>
            <person name="Chang Y."/>
            <person name="Wang S."/>
            <person name="Sekimoto S."/>
            <person name="Aerts A.L."/>
            <person name="Choi C."/>
            <person name="Clum A."/>
            <person name="LaButti K.M."/>
            <person name="Lindquist E.A."/>
            <person name="Yee Ngan C."/>
            <person name="Ohm R.A."/>
            <person name="Salamov A.A."/>
            <person name="Grigoriev I.V."/>
            <person name="Spatafora J.W."/>
            <person name="Berbee M.L."/>
        </authorList>
    </citation>
    <scope>NUCLEOTIDE SEQUENCE [LARGE SCALE GENOMIC DNA]</scope>
    <source>
        <strain evidence="13 14">JEL478</strain>
    </source>
</reference>
<dbReference type="OMA" id="FFDMEEH"/>
<evidence type="ECO:0000256" key="8">
    <source>
        <dbReference type="ARBA" id="ARBA00022989"/>
    </source>
</evidence>
<dbReference type="FunFam" id="3.40.50.300:FF:001370">
    <property type="entry name" value="p-GlycoProtein related"/>
    <property type="match status" value="1"/>
</dbReference>
<dbReference type="InterPro" id="IPR039421">
    <property type="entry name" value="Type_1_exporter"/>
</dbReference>
<dbReference type="PANTHER" id="PTHR43394">
    <property type="entry name" value="ATP-DEPENDENT PERMEASE MDL1, MITOCHONDRIAL"/>
    <property type="match status" value="1"/>
</dbReference>
<dbReference type="PROSITE" id="PS00211">
    <property type="entry name" value="ABC_TRANSPORTER_1"/>
    <property type="match status" value="2"/>
</dbReference>
<name>A0A139AR17_GONPJ</name>
<evidence type="ECO:0000256" key="6">
    <source>
        <dbReference type="ARBA" id="ARBA00022741"/>
    </source>
</evidence>
<comment type="subcellular location">
    <subcellularLocation>
        <location evidence="1">Membrane</location>
        <topology evidence="1">Multi-pass membrane protein</topology>
    </subcellularLocation>
</comment>
<feature type="transmembrane region" description="Helical" evidence="10">
    <location>
        <begin position="209"/>
        <end position="227"/>
    </location>
</feature>
<keyword evidence="8 10" id="KW-1133">Transmembrane helix</keyword>
<dbReference type="SUPFAM" id="SSF90123">
    <property type="entry name" value="ABC transporter transmembrane region"/>
    <property type="match status" value="2"/>
</dbReference>
<keyword evidence="7" id="KW-0067">ATP-binding</keyword>
<feature type="transmembrane region" description="Helical" evidence="10">
    <location>
        <begin position="310"/>
        <end position="334"/>
    </location>
</feature>
<evidence type="ECO:0000256" key="4">
    <source>
        <dbReference type="ARBA" id="ARBA00022692"/>
    </source>
</evidence>
<keyword evidence="5" id="KW-0677">Repeat</keyword>
<gene>
    <name evidence="13" type="ORF">M427DRAFT_53147</name>
</gene>
<dbReference type="InterPro" id="IPR017871">
    <property type="entry name" value="ABC_transporter-like_CS"/>
</dbReference>
<feature type="transmembrane region" description="Helical" evidence="10">
    <location>
        <begin position="233"/>
        <end position="253"/>
    </location>
</feature>
<dbReference type="InterPro" id="IPR011527">
    <property type="entry name" value="ABC1_TM_dom"/>
</dbReference>
<dbReference type="GO" id="GO:0015421">
    <property type="term" value="F:ABC-type oligopeptide transporter activity"/>
    <property type="evidence" value="ECO:0007669"/>
    <property type="project" value="TreeGrafter"/>
</dbReference>
<evidence type="ECO:0000256" key="1">
    <source>
        <dbReference type="ARBA" id="ARBA00004141"/>
    </source>
</evidence>
<keyword evidence="3" id="KW-0813">Transport</keyword>
<evidence type="ECO:0000259" key="12">
    <source>
        <dbReference type="PROSITE" id="PS50929"/>
    </source>
</evidence>
<feature type="transmembrane region" description="Helical" evidence="10">
    <location>
        <begin position="961"/>
        <end position="982"/>
    </location>
</feature>
<dbReference type="CDD" id="cd18578">
    <property type="entry name" value="ABC_6TM_Pgp_ABCB1_D2_like"/>
    <property type="match status" value="1"/>
</dbReference>
<evidence type="ECO:0000313" key="13">
    <source>
        <dbReference type="EMBL" id="KXS19178.1"/>
    </source>
</evidence>
<dbReference type="InterPro" id="IPR003593">
    <property type="entry name" value="AAA+_ATPase"/>
</dbReference>
<protein>
    <submittedName>
        <fullName evidence="13">p-loop containing nucleoside triphosphate hydrolase protein</fullName>
    </submittedName>
</protein>
<dbReference type="PANTHER" id="PTHR43394:SF27">
    <property type="entry name" value="ATP-DEPENDENT TRANSLOCASE ABCB1-LIKE"/>
    <property type="match status" value="1"/>
</dbReference>
<dbReference type="InterPro" id="IPR003439">
    <property type="entry name" value="ABC_transporter-like_ATP-bd"/>
</dbReference>
<evidence type="ECO:0000313" key="14">
    <source>
        <dbReference type="Proteomes" id="UP000070544"/>
    </source>
</evidence>
<evidence type="ECO:0000259" key="11">
    <source>
        <dbReference type="PROSITE" id="PS50893"/>
    </source>
</evidence>
<feature type="transmembrane region" description="Helical" evidence="10">
    <location>
        <begin position="776"/>
        <end position="801"/>
    </location>
</feature>
<feature type="transmembrane region" description="Helical" evidence="10">
    <location>
        <begin position="879"/>
        <end position="897"/>
    </location>
</feature>
<feature type="domain" description="ABC transmembrane type-1" evidence="12">
    <location>
        <begin position="736"/>
        <end position="1022"/>
    </location>
</feature>
<dbReference type="OrthoDB" id="6500128at2759"/>
<dbReference type="GO" id="GO:0005743">
    <property type="term" value="C:mitochondrial inner membrane"/>
    <property type="evidence" value="ECO:0007669"/>
    <property type="project" value="TreeGrafter"/>
</dbReference>
<dbReference type="GO" id="GO:0009636">
    <property type="term" value="P:response to toxic substance"/>
    <property type="evidence" value="ECO:0007669"/>
    <property type="project" value="UniProtKB-ARBA"/>
</dbReference>
<dbReference type="EMBL" id="KQ965739">
    <property type="protein sequence ID" value="KXS19178.1"/>
    <property type="molecule type" value="Genomic_DNA"/>
</dbReference>
<dbReference type="Proteomes" id="UP000070544">
    <property type="component" value="Unassembled WGS sequence"/>
</dbReference>
<evidence type="ECO:0000256" key="5">
    <source>
        <dbReference type="ARBA" id="ARBA00022737"/>
    </source>
</evidence>
<keyword evidence="6" id="KW-0547">Nucleotide-binding</keyword>
<dbReference type="CDD" id="cd03249">
    <property type="entry name" value="ABC_MTABC3_MDL1_MDL2"/>
    <property type="match status" value="1"/>
</dbReference>
<keyword evidence="13" id="KW-0378">Hydrolase</keyword>
<dbReference type="GO" id="GO:0005524">
    <property type="term" value="F:ATP binding"/>
    <property type="evidence" value="ECO:0007669"/>
    <property type="project" value="UniProtKB-KW"/>
</dbReference>
<dbReference type="Pfam" id="PF00664">
    <property type="entry name" value="ABC_membrane"/>
    <property type="match status" value="2"/>
</dbReference>
<dbReference type="GO" id="GO:0016887">
    <property type="term" value="F:ATP hydrolysis activity"/>
    <property type="evidence" value="ECO:0007669"/>
    <property type="project" value="InterPro"/>
</dbReference>
<dbReference type="Gene3D" id="3.40.50.300">
    <property type="entry name" value="P-loop containing nucleotide triphosphate hydrolases"/>
    <property type="match status" value="2"/>
</dbReference>
<feature type="transmembrane region" description="Helical" evidence="10">
    <location>
        <begin position="849"/>
        <end position="873"/>
    </location>
</feature>
<evidence type="ECO:0000256" key="10">
    <source>
        <dbReference type="SAM" id="Phobius"/>
    </source>
</evidence>
<feature type="domain" description="ABC transmembrane type-1" evidence="12">
    <location>
        <begin position="77"/>
        <end position="375"/>
    </location>
</feature>
<dbReference type="PROSITE" id="PS50929">
    <property type="entry name" value="ABC_TM1F"/>
    <property type="match status" value="2"/>
</dbReference>
<dbReference type="InterPro" id="IPR027417">
    <property type="entry name" value="P-loop_NTPase"/>
</dbReference>
<keyword evidence="9 10" id="KW-0472">Membrane</keyword>
<dbReference type="SUPFAM" id="SSF52540">
    <property type="entry name" value="P-loop containing nucleoside triphosphate hydrolases"/>
    <property type="match status" value="2"/>
</dbReference>
<evidence type="ECO:0000256" key="7">
    <source>
        <dbReference type="ARBA" id="ARBA00022840"/>
    </source>
</evidence>
<evidence type="ECO:0000256" key="3">
    <source>
        <dbReference type="ARBA" id="ARBA00022448"/>
    </source>
</evidence>
<comment type="similarity">
    <text evidence="2">Belongs to the ABC transporter superfamily. ABCB family. Multidrug resistance exporter (TC 3.A.1.201) subfamily.</text>
</comment>
<feature type="domain" description="ABC transporter" evidence="11">
    <location>
        <begin position="1056"/>
        <end position="1296"/>
    </location>
</feature>
<sequence length="1315" mass="140950">MESRATLVEPLMLESAIKDGAISIPLDGLQSVDDDLKPNIAPKASATESKPKDAKEHRVGFFELFRFASRVDKGMTFVGLLCAIVNGVMQPLMTIPMSSILGAFLTYSPGREIPPGAPGSKEFLEDEVRNAVIILAALGAIGFVTGYFQYTLLLVSAERQLRTLRATYFLSVLRKDAAWSDNPDNGSGGIASRLQSDAQLVRDGMAEKLGVVVQASVQMLAGIIISYTKGWKMALIATSTMPIFILVAMTMGINLTSLASKQQTAYASAAAVAEQSISNVRTVVAFDGQARDAARFATHVTAARSIGAKIGLVSGMGMGGIFAAMFSSYGLTFWYGSTLVDGGEYTPAQVFNVFYSLLIGIFAIGQVAPELSALAVALGAAHRIWTTIDTQSPIDPLSADGERPSSVTGRIELHTVAFSYPTRQDAPVLDALDLVVETGQTVAIVGPSGSGKSTIARLIQRFYDPRIGTVMLDSRDIKELNVKWLREQIGVVNQEPVLFEGTIRSNILLGIPDSSIFDNKVLDDMVSQALHTANADFVRSLPEGVETNVGERGTKLSGGQKQRIAIARAIISNPKILLLDEATSALDTAAERQVQTALDQASANRTTIIIAHRLSTVKKADRIVVLDHGKVVETGSHNELLDKNGTYANLVKAQELDIGEVESTVETGGSVRATIRKASSHSVLGTTDSHRGSRSAVAGKYSSQIEVEEDEDSYLNRPMPWTRVFKLNSEELSIIVFGSLGGIAAGSAFPFYSLVMSNMIVALGKRGDELRDGARFYALMFVALGFSMGIAQCANMAFFALSGERLTARIRNMLFTAVLRQEVAFFDDPRHSTGVLTAKLADDATQVKGLFGAMLGVIVQLLSTVVAGLGIALASSWKMTLVLLATFPLLLSGTYLQKGAFSRFYNRGYSGQLATNHIAMEAISNIRTVASLGKEMFFAELYSSELDAPFRNSIKASVSSGFGAGAATGMQLLVFAFAWWYGSTLLVSGEFTVLQIQNSILAVVFSSISVGRWASMIPSLSKAQVATLSIFDILDRVPAVDAEGTDGSQPQSQGETKLANVAFSYPFRNNSLVLDGLNVKADGLKSIAIVGPSGCGKSTALALIERWYDTSAGSVSVDRVDVRDWNLKTLRKNMAIVGQEPVLFEGTIWENIAYGKPDDRGVATQEEIEAAAKKANALEFICNLPEGFQTRVGERGALLSGGQKQRIAIARAIIRRPPLLLLDEATSALDSESEQVVQAALDDASEGRTSITVAHRLSSIQHCNRIFVVQAGKIVEQGSHNELLTSHGLYWELCQQQGLGAMTSNMPLPATIGGL</sequence>
<evidence type="ECO:0000256" key="2">
    <source>
        <dbReference type="ARBA" id="ARBA00007577"/>
    </source>
</evidence>
<accession>A0A139AR17</accession>
<dbReference type="Gene3D" id="1.20.1560.10">
    <property type="entry name" value="ABC transporter type 1, transmembrane domain"/>
    <property type="match status" value="1"/>
</dbReference>
<dbReference type="STRING" id="1344416.A0A139AR17"/>
<dbReference type="SMART" id="SM00382">
    <property type="entry name" value="AAA"/>
    <property type="match status" value="2"/>
</dbReference>
<proteinExistence type="inferred from homology"/>
<dbReference type="GO" id="GO:0090374">
    <property type="term" value="P:oligopeptide export from mitochondrion"/>
    <property type="evidence" value="ECO:0007669"/>
    <property type="project" value="TreeGrafter"/>
</dbReference>
<dbReference type="CDD" id="cd18577">
    <property type="entry name" value="ABC_6TM_Pgp_ABCB1_D1_like"/>
    <property type="match status" value="1"/>
</dbReference>
<keyword evidence="14" id="KW-1185">Reference proteome</keyword>
<dbReference type="Pfam" id="PF00005">
    <property type="entry name" value="ABC_tran"/>
    <property type="match status" value="2"/>
</dbReference>
<feature type="transmembrane region" description="Helical" evidence="10">
    <location>
        <begin position="354"/>
        <end position="378"/>
    </location>
</feature>
<keyword evidence="4 10" id="KW-0812">Transmembrane</keyword>
<feature type="transmembrane region" description="Helical" evidence="10">
    <location>
        <begin position="732"/>
        <end position="756"/>
    </location>
</feature>
<evidence type="ECO:0000256" key="9">
    <source>
        <dbReference type="ARBA" id="ARBA00023136"/>
    </source>
</evidence>
<feature type="transmembrane region" description="Helical" evidence="10">
    <location>
        <begin position="74"/>
        <end position="93"/>
    </location>
</feature>
<dbReference type="PROSITE" id="PS50893">
    <property type="entry name" value="ABC_TRANSPORTER_2"/>
    <property type="match status" value="2"/>
</dbReference>
<organism evidence="13 14">
    <name type="scientific">Gonapodya prolifera (strain JEL478)</name>
    <name type="common">Monoblepharis prolifera</name>
    <dbReference type="NCBI Taxonomy" id="1344416"/>
    <lineage>
        <taxon>Eukaryota</taxon>
        <taxon>Fungi</taxon>
        <taxon>Fungi incertae sedis</taxon>
        <taxon>Chytridiomycota</taxon>
        <taxon>Chytridiomycota incertae sedis</taxon>
        <taxon>Monoblepharidomycetes</taxon>
        <taxon>Monoblepharidales</taxon>
        <taxon>Gonapodyaceae</taxon>
        <taxon>Gonapodya</taxon>
    </lineage>
</organism>
<feature type="transmembrane region" description="Helical" evidence="10">
    <location>
        <begin position="131"/>
        <end position="155"/>
    </location>
</feature>
<dbReference type="InterPro" id="IPR036640">
    <property type="entry name" value="ABC1_TM_sf"/>
</dbReference>
<dbReference type="FunFam" id="3.40.50.300:FF:000205">
    <property type="entry name" value="ABC transporter B family member 4"/>
    <property type="match status" value="1"/>
</dbReference>
<feature type="domain" description="ABC transporter" evidence="11">
    <location>
        <begin position="411"/>
        <end position="653"/>
    </location>
</feature>